<keyword evidence="1" id="KW-0812">Transmembrane</keyword>
<protein>
    <submittedName>
        <fullName evidence="2">Uncharacterized protein</fullName>
    </submittedName>
</protein>
<organism evidence="2">
    <name type="scientific">viral metagenome</name>
    <dbReference type="NCBI Taxonomy" id="1070528"/>
    <lineage>
        <taxon>unclassified sequences</taxon>
        <taxon>metagenomes</taxon>
        <taxon>organismal metagenomes</taxon>
    </lineage>
</organism>
<feature type="transmembrane region" description="Helical" evidence="1">
    <location>
        <begin position="6"/>
        <end position="22"/>
    </location>
</feature>
<evidence type="ECO:0000313" key="2">
    <source>
        <dbReference type="EMBL" id="QHT00219.1"/>
    </source>
</evidence>
<dbReference type="AlphaFoldDB" id="A0A6C0C982"/>
<accession>A0A6C0C982</accession>
<keyword evidence="1" id="KW-0472">Membrane</keyword>
<proteinExistence type="predicted"/>
<sequence length="65" mass="7764">MINSLIILLSSITVGMFIGLMFRKEREFHGPNARKYSKIIFRRDDTCYRFVPLRTNECTKSEKKY</sequence>
<reference evidence="2" key="1">
    <citation type="journal article" date="2020" name="Nature">
        <title>Giant virus diversity and host interactions through global metagenomics.</title>
        <authorList>
            <person name="Schulz F."/>
            <person name="Roux S."/>
            <person name="Paez-Espino D."/>
            <person name="Jungbluth S."/>
            <person name="Walsh D.A."/>
            <person name="Denef V.J."/>
            <person name="McMahon K.D."/>
            <person name="Konstantinidis K.T."/>
            <person name="Eloe-Fadrosh E.A."/>
            <person name="Kyrpides N.C."/>
            <person name="Woyke T."/>
        </authorList>
    </citation>
    <scope>NUCLEOTIDE SEQUENCE</scope>
    <source>
        <strain evidence="2">GVMAG-M-3300020192-26</strain>
    </source>
</reference>
<keyword evidence="1" id="KW-1133">Transmembrane helix</keyword>
<dbReference type="EMBL" id="MN739353">
    <property type="protein sequence ID" value="QHT00219.1"/>
    <property type="molecule type" value="Genomic_DNA"/>
</dbReference>
<name>A0A6C0C982_9ZZZZ</name>
<evidence type="ECO:0000256" key="1">
    <source>
        <dbReference type="SAM" id="Phobius"/>
    </source>
</evidence>